<dbReference type="InterPro" id="IPR000092">
    <property type="entry name" value="Polyprenyl_synt"/>
</dbReference>
<comment type="similarity">
    <text evidence="1">Belongs to the FPP/GGPP synthase family.</text>
</comment>
<dbReference type="PANTHER" id="PTHR12001">
    <property type="entry name" value="GERANYLGERANYL PYROPHOSPHATE SYNTHASE"/>
    <property type="match status" value="1"/>
</dbReference>
<proteinExistence type="inferred from homology"/>
<feature type="region of interest" description="Disordered" evidence="2">
    <location>
        <begin position="134"/>
        <end position="197"/>
    </location>
</feature>
<evidence type="ECO:0000313" key="4">
    <source>
        <dbReference type="Proteomes" id="UP001501470"/>
    </source>
</evidence>
<name>A0ABP4NKM4_9ACTN</name>
<dbReference type="InterPro" id="IPR008949">
    <property type="entry name" value="Isoprenoid_synthase_dom_sf"/>
</dbReference>
<reference evidence="4" key="1">
    <citation type="journal article" date="2019" name="Int. J. Syst. Evol. Microbiol.">
        <title>The Global Catalogue of Microorganisms (GCM) 10K type strain sequencing project: providing services to taxonomists for standard genome sequencing and annotation.</title>
        <authorList>
            <consortium name="The Broad Institute Genomics Platform"/>
            <consortium name="The Broad Institute Genome Sequencing Center for Infectious Disease"/>
            <person name="Wu L."/>
            <person name="Ma J."/>
        </authorList>
    </citation>
    <scope>NUCLEOTIDE SEQUENCE [LARGE SCALE GENOMIC DNA]</scope>
    <source>
        <strain evidence="4">JCM 15933</strain>
    </source>
</reference>
<dbReference type="Proteomes" id="UP001501470">
    <property type="component" value="Unassembled WGS sequence"/>
</dbReference>
<comment type="caution">
    <text evidence="3">The sequence shown here is derived from an EMBL/GenBank/DDBJ whole genome shotgun (WGS) entry which is preliminary data.</text>
</comment>
<keyword evidence="4" id="KW-1185">Reference proteome</keyword>
<feature type="compositionally biased region" description="Basic and acidic residues" evidence="2">
    <location>
        <begin position="161"/>
        <end position="175"/>
    </location>
</feature>
<dbReference type="Pfam" id="PF00348">
    <property type="entry name" value="polyprenyl_synt"/>
    <property type="match status" value="1"/>
</dbReference>
<gene>
    <name evidence="3" type="ORF">GCM10009827_097710</name>
</gene>
<organism evidence="3 4">
    <name type="scientific">Dactylosporangium maewongense</name>
    <dbReference type="NCBI Taxonomy" id="634393"/>
    <lineage>
        <taxon>Bacteria</taxon>
        <taxon>Bacillati</taxon>
        <taxon>Actinomycetota</taxon>
        <taxon>Actinomycetes</taxon>
        <taxon>Micromonosporales</taxon>
        <taxon>Micromonosporaceae</taxon>
        <taxon>Dactylosporangium</taxon>
    </lineage>
</organism>
<evidence type="ECO:0000256" key="1">
    <source>
        <dbReference type="RuleBase" id="RU004466"/>
    </source>
</evidence>
<dbReference type="RefSeq" id="WP_344511876.1">
    <property type="nucleotide sequence ID" value="NZ_BAAAQD010000030.1"/>
</dbReference>
<accession>A0ABP4NKM4</accession>
<protein>
    <recommendedName>
        <fullName evidence="5">Geranylgeranyl pyrophosphate synthase</fullName>
    </recommendedName>
</protein>
<dbReference type="CDD" id="cd00867">
    <property type="entry name" value="Trans_IPPS"/>
    <property type="match status" value="1"/>
</dbReference>
<evidence type="ECO:0000256" key="2">
    <source>
        <dbReference type="SAM" id="MobiDB-lite"/>
    </source>
</evidence>
<evidence type="ECO:0000313" key="3">
    <source>
        <dbReference type="EMBL" id="GAA1560869.1"/>
    </source>
</evidence>
<dbReference type="SUPFAM" id="SSF48576">
    <property type="entry name" value="Terpenoid synthases"/>
    <property type="match status" value="2"/>
</dbReference>
<dbReference type="Gene3D" id="1.10.600.10">
    <property type="entry name" value="Farnesyl Diphosphate Synthase"/>
    <property type="match status" value="1"/>
</dbReference>
<dbReference type="EMBL" id="BAAAQD010000030">
    <property type="protein sequence ID" value="GAA1560869.1"/>
    <property type="molecule type" value="Genomic_DNA"/>
</dbReference>
<evidence type="ECO:0008006" key="5">
    <source>
        <dbReference type="Google" id="ProtNLM"/>
    </source>
</evidence>
<dbReference type="PANTHER" id="PTHR12001:SF86">
    <property type="entry name" value="GERANYLGERANYL DIPHOSPHATE SYNTHASE"/>
    <property type="match status" value="1"/>
</dbReference>
<sequence>MVTVLRTVDDVLAWAELLVGPPLRTAVGRLPEPSREVAELQLGGLDEDPPAARTRAALTLVCAGAVGGDPHDAVAGAVAVELVHHWSGLQRDLFDGDLTRLHRPTAWSVVGPHPATLGGQAMLALAFDVAATGDPTRRVPRPLRQASRATPDTAPSAPSREPVRQDRATRDRFTEQHGTPDPCADARRQSGAASVDRAGVRILGDTVQQLLHGQHTDLSTALDPVLPRHRSGNDLLRTCISAVEQRSGALFGCACALGALAGGGDPARVEQLRLFGVRLGLAVRFAEDLQGIWGDPAVTGRPAFADLRGRRRSLPVAAALAAGADELADLLHRETRLSEADLERAAKVVERSGARSWCAQQADDLLAQALVALDLAIPEPAAVAELVALARWATRHPA</sequence>
<keyword evidence="1" id="KW-0808">Transferase</keyword>